<feature type="domain" description="FHA" evidence="2">
    <location>
        <begin position="28"/>
        <end position="79"/>
    </location>
</feature>
<dbReference type="Gene3D" id="2.60.200.20">
    <property type="match status" value="1"/>
</dbReference>
<name>A0A2P6QQE2_ROSCH</name>
<sequence>MEPLSLKLEMLKGPREGETLEYRPGSKVRIGRVVRGNNLPIKDSGISTNHLIIDSDESGQWMIRDLDSSNGTIVNGTKLKPDMPLELSDGDEIKIGEYTSISVKIEGHEGDRLRRNPRRGAAGKVGTVEESRGRRGRKKEENSELEKEGEEIEVVEKPKRGRGRPGKARVLKSVDLVEEVAVPEVSLRATQRCKDVEAVVPDSENCSVECEQVKIEPKRRGGGRKRKNVQEVPRVCEEGNVAAEKNLGEIGPVGVNGDNDDKGDVPEQKDSGGIGPVDIKENGVYDDDAKGLNLGDEEAAVGFDVAESGNDNEKAKGSDLGHEEAAIDCNVGESGDKVGSGSWNCFGVNGAKDVDKKGTDSGVKEGLSWQEPDLEKMTLDDWFDYVEDSLPKAVNNEIDKICSGMREKAKLVQEYIAQYKKEKCQS</sequence>
<feature type="region of interest" description="Disordered" evidence="1">
    <location>
        <begin position="247"/>
        <end position="283"/>
    </location>
</feature>
<keyword evidence="4" id="KW-1185">Reference proteome</keyword>
<feature type="region of interest" description="Disordered" evidence="1">
    <location>
        <begin position="111"/>
        <end position="145"/>
    </location>
</feature>
<comment type="caution">
    <text evidence="3">The sequence shown here is derived from an EMBL/GenBank/DDBJ whole genome shotgun (WGS) entry which is preliminary data.</text>
</comment>
<dbReference type="AlphaFoldDB" id="A0A2P6QQE2"/>
<dbReference type="InterPro" id="IPR000253">
    <property type="entry name" value="FHA_dom"/>
</dbReference>
<dbReference type="SMART" id="SM00240">
    <property type="entry name" value="FHA"/>
    <property type="match status" value="1"/>
</dbReference>
<dbReference type="PROSITE" id="PS50006">
    <property type="entry name" value="FHA_DOMAIN"/>
    <property type="match status" value="1"/>
</dbReference>
<feature type="compositionally biased region" description="Basic and acidic residues" evidence="1">
    <location>
        <begin position="259"/>
        <end position="270"/>
    </location>
</feature>
<gene>
    <name evidence="3" type="ORF">RchiOBHm_Chr4g0391131</name>
</gene>
<proteinExistence type="predicted"/>
<dbReference type="PANTHER" id="PTHR23308">
    <property type="entry name" value="NUCLEAR INHIBITOR OF PROTEIN PHOSPHATASE-1"/>
    <property type="match status" value="1"/>
</dbReference>
<dbReference type="Pfam" id="PF00498">
    <property type="entry name" value="FHA"/>
    <property type="match status" value="1"/>
</dbReference>
<dbReference type="Gramene" id="PRQ36402">
    <property type="protein sequence ID" value="PRQ36402"/>
    <property type="gene ID" value="RchiOBHm_Chr4g0391131"/>
</dbReference>
<evidence type="ECO:0000256" key="1">
    <source>
        <dbReference type="SAM" id="MobiDB-lite"/>
    </source>
</evidence>
<dbReference type="EMBL" id="PDCK01000042">
    <property type="protein sequence ID" value="PRQ36402.1"/>
    <property type="molecule type" value="Genomic_DNA"/>
</dbReference>
<reference evidence="3 4" key="1">
    <citation type="journal article" date="2018" name="Nat. Genet.">
        <title>The Rosa genome provides new insights in the design of modern roses.</title>
        <authorList>
            <person name="Bendahmane M."/>
        </authorList>
    </citation>
    <scope>NUCLEOTIDE SEQUENCE [LARGE SCALE GENOMIC DNA]</scope>
    <source>
        <strain evidence="4">cv. Old Blush</strain>
    </source>
</reference>
<organism evidence="3 4">
    <name type="scientific">Rosa chinensis</name>
    <name type="common">China rose</name>
    <dbReference type="NCBI Taxonomy" id="74649"/>
    <lineage>
        <taxon>Eukaryota</taxon>
        <taxon>Viridiplantae</taxon>
        <taxon>Streptophyta</taxon>
        <taxon>Embryophyta</taxon>
        <taxon>Tracheophyta</taxon>
        <taxon>Spermatophyta</taxon>
        <taxon>Magnoliopsida</taxon>
        <taxon>eudicotyledons</taxon>
        <taxon>Gunneridae</taxon>
        <taxon>Pentapetalae</taxon>
        <taxon>rosids</taxon>
        <taxon>fabids</taxon>
        <taxon>Rosales</taxon>
        <taxon>Rosaceae</taxon>
        <taxon>Rosoideae</taxon>
        <taxon>Rosoideae incertae sedis</taxon>
        <taxon>Rosa</taxon>
    </lineage>
</organism>
<dbReference type="SUPFAM" id="SSF49879">
    <property type="entry name" value="SMAD/FHA domain"/>
    <property type="match status" value="1"/>
</dbReference>
<dbReference type="STRING" id="74649.A0A2P6QQE2"/>
<evidence type="ECO:0000259" key="2">
    <source>
        <dbReference type="PROSITE" id="PS50006"/>
    </source>
</evidence>
<feature type="compositionally biased region" description="Basic and acidic residues" evidence="1">
    <location>
        <begin position="127"/>
        <end position="145"/>
    </location>
</feature>
<dbReference type="InterPro" id="IPR050923">
    <property type="entry name" value="Cell_Proc_Reg/RNA_Proc"/>
</dbReference>
<dbReference type="InterPro" id="IPR008984">
    <property type="entry name" value="SMAD_FHA_dom_sf"/>
</dbReference>
<protein>
    <submittedName>
        <fullName evidence="3">Putative transcription factor interactor and regulator FHA-SMAD family</fullName>
    </submittedName>
</protein>
<accession>A0A2P6QQE2</accession>
<evidence type="ECO:0000313" key="4">
    <source>
        <dbReference type="Proteomes" id="UP000238479"/>
    </source>
</evidence>
<evidence type="ECO:0000313" key="3">
    <source>
        <dbReference type="EMBL" id="PRQ36402.1"/>
    </source>
</evidence>
<dbReference type="Proteomes" id="UP000238479">
    <property type="component" value="Chromosome 4"/>
</dbReference>